<proteinExistence type="predicted"/>
<name>A0A0V1D2G9_TRIBR</name>
<dbReference type="AlphaFoldDB" id="A0A0V1D2G9"/>
<organism evidence="1 2">
    <name type="scientific">Trichinella britovi</name>
    <name type="common">Parasitic roundworm</name>
    <dbReference type="NCBI Taxonomy" id="45882"/>
    <lineage>
        <taxon>Eukaryota</taxon>
        <taxon>Metazoa</taxon>
        <taxon>Ecdysozoa</taxon>
        <taxon>Nematoda</taxon>
        <taxon>Enoplea</taxon>
        <taxon>Dorylaimia</taxon>
        <taxon>Trichinellida</taxon>
        <taxon>Trichinellidae</taxon>
        <taxon>Trichinella</taxon>
    </lineage>
</organism>
<evidence type="ECO:0000313" key="1">
    <source>
        <dbReference type="EMBL" id="KRY55617.1"/>
    </source>
</evidence>
<dbReference type="Proteomes" id="UP000054653">
    <property type="component" value="Unassembled WGS sequence"/>
</dbReference>
<dbReference type="EMBL" id="JYDI01000052">
    <property type="protein sequence ID" value="KRY55617.1"/>
    <property type="molecule type" value="Genomic_DNA"/>
</dbReference>
<accession>A0A0V1D2G9</accession>
<gene>
    <name evidence="1" type="ORF">T03_12720</name>
</gene>
<protein>
    <submittedName>
        <fullName evidence="1">Uncharacterized protein</fullName>
    </submittedName>
</protein>
<sequence>MLNASFNKEAVCNVDTVVFCMKKQYESDATNCFLLVAVIRSTVESLNNTTYRCIQLVGC</sequence>
<keyword evidence="2" id="KW-1185">Reference proteome</keyword>
<evidence type="ECO:0000313" key="2">
    <source>
        <dbReference type="Proteomes" id="UP000054653"/>
    </source>
</evidence>
<reference evidence="1 2" key="1">
    <citation type="submission" date="2015-01" db="EMBL/GenBank/DDBJ databases">
        <title>Evolution of Trichinella species and genotypes.</title>
        <authorList>
            <person name="Korhonen P.K."/>
            <person name="Edoardo P."/>
            <person name="Giuseppe L.R."/>
            <person name="Gasser R.B."/>
        </authorList>
    </citation>
    <scope>NUCLEOTIDE SEQUENCE [LARGE SCALE GENOMIC DNA]</scope>
    <source>
        <strain evidence="1">ISS120</strain>
    </source>
</reference>
<comment type="caution">
    <text evidence="1">The sequence shown here is derived from an EMBL/GenBank/DDBJ whole genome shotgun (WGS) entry which is preliminary data.</text>
</comment>